<protein>
    <submittedName>
        <fullName evidence="8">MFS transporter</fullName>
    </submittedName>
</protein>
<feature type="transmembrane region" description="Helical" evidence="6">
    <location>
        <begin position="195"/>
        <end position="213"/>
    </location>
</feature>
<feature type="transmembrane region" description="Helical" evidence="6">
    <location>
        <begin position="42"/>
        <end position="61"/>
    </location>
</feature>
<feature type="transmembrane region" description="Helical" evidence="6">
    <location>
        <begin position="130"/>
        <end position="150"/>
    </location>
</feature>
<feature type="domain" description="Major facilitator superfamily (MFS) profile" evidence="7">
    <location>
        <begin position="1"/>
        <end position="439"/>
    </location>
</feature>
<evidence type="ECO:0000313" key="9">
    <source>
        <dbReference type="Proteomes" id="UP000436822"/>
    </source>
</evidence>
<keyword evidence="9" id="KW-1185">Reference proteome</keyword>
<evidence type="ECO:0000313" key="8">
    <source>
        <dbReference type="EMBL" id="GFE64140.1"/>
    </source>
</evidence>
<reference evidence="8 9" key="1">
    <citation type="submission" date="2019-12" db="EMBL/GenBank/DDBJ databases">
        <title>Litoreibacter badius sp. nov., a novel bacteriochlorophyll a-containing bacterium in the genus Litoreibacter.</title>
        <authorList>
            <person name="Kanamuro M."/>
            <person name="Takabe Y."/>
            <person name="Mori K."/>
            <person name="Takaichi S."/>
            <person name="Hanada S."/>
        </authorList>
    </citation>
    <scope>NUCLEOTIDE SEQUENCE [LARGE SCALE GENOMIC DNA]</scope>
    <source>
        <strain evidence="8 9">K6</strain>
    </source>
</reference>
<dbReference type="GO" id="GO:0016020">
    <property type="term" value="C:membrane"/>
    <property type="evidence" value="ECO:0007669"/>
    <property type="project" value="UniProtKB-SubCell"/>
</dbReference>
<feature type="transmembrane region" description="Helical" evidence="6">
    <location>
        <begin position="100"/>
        <end position="124"/>
    </location>
</feature>
<feature type="transmembrane region" description="Helical" evidence="6">
    <location>
        <begin position="416"/>
        <end position="435"/>
    </location>
</feature>
<gene>
    <name evidence="8" type="ORF">KIN_12140</name>
</gene>
<evidence type="ECO:0000256" key="3">
    <source>
        <dbReference type="ARBA" id="ARBA00022692"/>
    </source>
</evidence>
<feature type="transmembrane region" description="Helical" evidence="6">
    <location>
        <begin position="234"/>
        <end position="254"/>
    </location>
</feature>
<accession>A0A6N6JE80</accession>
<keyword evidence="5 6" id="KW-0472">Membrane</keyword>
<keyword evidence="3 6" id="KW-0812">Transmembrane</keyword>
<dbReference type="GO" id="GO:0022857">
    <property type="term" value="F:transmembrane transporter activity"/>
    <property type="evidence" value="ECO:0007669"/>
    <property type="project" value="InterPro"/>
</dbReference>
<dbReference type="EMBL" id="BLJE01000001">
    <property type="protein sequence ID" value="GFE64140.1"/>
    <property type="molecule type" value="Genomic_DNA"/>
</dbReference>
<keyword evidence="4 6" id="KW-1133">Transmembrane helix</keyword>
<dbReference type="InterPro" id="IPR020846">
    <property type="entry name" value="MFS_dom"/>
</dbReference>
<dbReference type="Proteomes" id="UP000436822">
    <property type="component" value="Unassembled WGS sequence"/>
</dbReference>
<dbReference type="Pfam" id="PF07690">
    <property type="entry name" value="MFS_1"/>
    <property type="match status" value="1"/>
</dbReference>
<evidence type="ECO:0000256" key="1">
    <source>
        <dbReference type="ARBA" id="ARBA00004141"/>
    </source>
</evidence>
<feature type="transmembrane region" description="Helical" evidence="6">
    <location>
        <begin position="323"/>
        <end position="349"/>
    </location>
</feature>
<evidence type="ECO:0000259" key="7">
    <source>
        <dbReference type="PROSITE" id="PS50850"/>
    </source>
</evidence>
<dbReference type="InterPro" id="IPR036259">
    <property type="entry name" value="MFS_trans_sf"/>
</dbReference>
<feature type="transmembrane region" description="Helical" evidence="6">
    <location>
        <begin position="12"/>
        <end position="30"/>
    </location>
</feature>
<dbReference type="CDD" id="cd17321">
    <property type="entry name" value="MFS_MMR_MDR_like"/>
    <property type="match status" value="1"/>
</dbReference>
<dbReference type="PANTHER" id="PTHR42718:SF9">
    <property type="entry name" value="MAJOR FACILITATOR SUPERFAMILY MULTIDRUG TRANSPORTER MFSC"/>
    <property type="match status" value="1"/>
</dbReference>
<dbReference type="PROSITE" id="PS50850">
    <property type="entry name" value="MFS"/>
    <property type="match status" value="1"/>
</dbReference>
<organism evidence="8 9">
    <name type="scientific">Litoreibacter roseus</name>
    <dbReference type="NCBI Taxonomy" id="2601869"/>
    <lineage>
        <taxon>Bacteria</taxon>
        <taxon>Pseudomonadati</taxon>
        <taxon>Pseudomonadota</taxon>
        <taxon>Alphaproteobacteria</taxon>
        <taxon>Rhodobacterales</taxon>
        <taxon>Roseobacteraceae</taxon>
        <taxon>Litoreibacter</taxon>
    </lineage>
</organism>
<evidence type="ECO:0000256" key="5">
    <source>
        <dbReference type="ARBA" id="ARBA00023136"/>
    </source>
</evidence>
<feature type="transmembrane region" description="Helical" evidence="6">
    <location>
        <begin position="67"/>
        <end position="88"/>
    </location>
</feature>
<comment type="subcellular location">
    <subcellularLocation>
        <location evidence="1">Membrane</location>
        <topology evidence="1">Multi-pass membrane protein</topology>
    </subcellularLocation>
</comment>
<feature type="transmembrane region" description="Helical" evidence="6">
    <location>
        <begin position="162"/>
        <end position="183"/>
    </location>
</feature>
<name>A0A6N6JE80_9RHOB</name>
<feature type="transmembrane region" description="Helical" evidence="6">
    <location>
        <begin position="298"/>
        <end position="317"/>
    </location>
</feature>
<evidence type="ECO:0000256" key="4">
    <source>
        <dbReference type="ARBA" id="ARBA00022989"/>
    </source>
</evidence>
<dbReference type="Gene3D" id="1.20.1720.10">
    <property type="entry name" value="Multidrug resistance protein D"/>
    <property type="match status" value="1"/>
</dbReference>
<dbReference type="SUPFAM" id="SSF103473">
    <property type="entry name" value="MFS general substrate transporter"/>
    <property type="match status" value="1"/>
</dbReference>
<feature type="transmembrane region" description="Helical" evidence="6">
    <location>
        <begin position="266"/>
        <end position="286"/>
    </location>
</feature>
<dbReference type="InterPro" id="IPR011701">
    <property type="entry name" value="MFS"/>
</dbReference>
<dbReference type="Gene3D" id="1.20.1250.20">
    <property type="entry name" value="MFS general substrate transporter like domains"/>
    <property type="match status" value="1"/>
</dbReference>
<dbReference type="AlphaFoldDB" id="A0A6N6JE80"/>
<evidence type="ECO:0000256" key="2">
    <source>
        <dbReference type="ARBA" id="ARBA00022448"/>
    </source>
</evidence>
<evidence type="ECO:0000256" key="6">
    <source>
        <dbReference type="SAM" id="Phobius"/>
    </source>
</evidence>
<dbReference type="PANTHER" id="PTHR42718">
    <property type="entry name" value="MAJOR FACILITATOR SUPERFAMILY MULTIDRUG TRANSPORTER MFSC"/>
    <property type="match status" value="1"/>
</dbReference>
<feature type="transmembrane region" description="Helical" evidence="6">
    <location>
        <begin position="370"/>
        <end position="390"/>
    </location>
</feature>
<sequence>MRASLDGSLVQAQWISNAYMLGLSALILVGGAAGDRFGLARVFSYGIMLFVIASIACALAPTAEILIVARGIQGVGAAFMVPGSLALISRAYPKAERGRAIGIWASAAAVTSALGPIIGGLAMTSGGPETWRWIFGINLPLGAIALYLLWTRVARDQAQSQRGIDVAGGLLATIGLGLFALALTGAEHGQAVDGQALTLGLIAIAACALFLLVEARSAHPMMPLGLFRNSGFSAANGVSFLIYFAFSAILFYLPMTVIGGWGVTEIETAAAFAPLSVFIAALSGAAGRWADKFGPGPLLAGGSLVLSIGYGALALVIPSQNFWGAVMPAMCFQGIGMGLVVAPLSTAIMGAVESEATGIASGINNAVTRMAGLIAVAAMGSVVAITYTAANGPDSFGAMVADPAHAIATNAAFSQVAWIACVLCILSAIASALWVPRRSRSA</sequence>
<proteinExistence type="predicted"/>
<comment type="caution">
    <text evidence="8">The sequence shown here is derived from an EMBL/GenBank/DDBJ whole genome shotgun (WGS) entry which is preliminary data.</text>
</comment>
<keyword evidence="2" id="KW-0813">Transport</keyword>